<dbReference type="PANTHER" id="PTHR12001:SF85">
    <property type="entry name" value="SHORT CHAIN ISOPRENYL DIPHOSPHATE SYNTHASE"/>
    <property type="match status" value="1"/>
</dbReference>
<dbReference type="CDD" id="cd00685">
    <property type="entry name" value="Trans_IPPS_HT"/>
    <property type="match status" value="1"/>
</dbReference>
<dbReference type="EC" id="2.5.1.29" evidence="7"/>
<dbReference type="RefSeq" id="WP_306453608.1">
    <property type="nucleotide sequence ID" value="NZ_FZMP01000010.1"/>
</dbReference>
<reference evidence="8" key="1">
    <citation type="submission" date="2017-06" db="EMBL/GenBank/DDBJ databases">
        <authorList>
            <person name="Cremers G."/>
        </authorList>
    </citation>
    <scope>NUCLEOTIDE SEQUENCE [LARGE SCALE GENOMIC DNA]</scope>
</reference>
<comment type="cofactor">
    <cofactor evidence="1">
        <name>Mg(2+)</name>
        <dbReference type="ChEBI" id="CHEBI:18420"/>
    </cofactor>
</comment>
<dbReference type="Proteomes" id="UP000218615">
    <property type="component" value="Unassembled WGS sequence"/>
</dbReference>
<keyword evidence="3 6" id="KW-0808">Transferase</keyword>
<dbReference type="PROSITE" id="PS00723">
    <property type="entry name" value="POLYPRENYL_SYNTHASE_1"/>
    <property type="match status" value="1"/>
</dbReference>
<dbReference type="InterPro" id="IPR008949">
    <property type="entry name" value="Isoprenoid_synthase_dom_sf"/>
</dbReference>
<organism evidence="7 8">
    <name type="scientific">Candidatus Methanoperedens nitratireducens</name>
    <dbReference type="NCBI Taxonomy" id="1392998"/>
    <lineage>
        <taxon>Archaea</taxon>
        <taxon>Methanobacteriati</taxon>
        <taxon>Methanobacteriota</taxon>
        <taxon>Stenosarchaea group</taxon>
        <taxon>Methanomicrobia</taxon>
        <taxon>Methanosarcinales</taxon>
        <taxon>ANME-2 cluster</taxon>
        <taxon>Candidatus Methanoperedentaceae</taxon>
        <taxon>Candidatus Methanoperedens</taxon>
    </lineage>
</organism>
<evidence type="ECO:0000256" key="6">
    <source>
        <dbReference type="RuleBase" id="RU004466"/>
    </source>
</evidence>
<evidence type="ECO:0000256" key="5">
    <source>
        <dbReference type="ARBA" id="ARBA00022842"/>
    </source>
</evidence>
<evidence type="ECO:0000256" key="2">
    <source>
        <dbReference type="ARBA" id="ARBA00006706"/>
    </source>
</evidence>
<proteinExistence type="inferred from homology"/>
<accession>A0A284VIL9</accession>
<evidence type="ECO:0000313" key="8">
    <source>
        <dbReference type="Proteomes" id="UP000218615"/>
    </source>
</evidence>
<keyword evidence="5" id="KW-0460">Magnesium</keyword>
<comment type="similarity">
    <text evidence="2 6">Belongs to the FPP/GGPP synthase family.</text>
</comment>
<dbReference type="InterPro" id="IPR033749">
    <property type="entry name" value="Polyprenyl_synt_CS"/>
</dbReference>
<dbReference type="EMBL" id="FZMP01000010">
    <property type="protein sequence ID" value="SNQ59112.1"/>
    <property type="molecule type" value="Genomic_DNA"/>
</dbReference>
<evidence type="ECO:0000256" key="4">
    <source>
        <dbReference type="ARBA" id="ARBA00022723"/>
    </source>
</evidence>
<sequence>MSLREGTDKMKNFEKSISIGSDDLGEASLISGGKCRSSRRVYTKSPLIAYMSERISTLQERVKLVDDSIPRFLPITPPDELYYAMRHLLDAGGKRLRPAAMLLATEAVGGTVENILPAAVALELIHNFTLIHDDIMDDADIRRGLPTVHKNWGVSGAIIAGDALYSKAIEILLYAKSEPSYIIESIDLLSKTCMDVCEGQWMDINFQSRKDVTEEEYICMVERKTALLFAAALKIGAILSGANKDISQALWNFGRLAGIGFQIYDDVIDLITPEEILGKARGGDIMEGKSTLIVIHALSKGVAIEALGKSNATPNEVLAALTALQESGSIDYAMNKAMSFVEKGKSALRVLHDSEAKKTLIGLADYMIERKY</sequence>
<dbReference type="GO" id="GO:0008299">
    <property type="term" value="P:isoprenoid biosynthetic process"/>
    <property type="evidence" value="ECO:0007669"/>
    <property type="project" value="InterPro"/>
</dbReference>
<dbReference type="SFLD" id="SFLDS00005">
    <property type="entry name" value="Isoprenoid_Synthase_Type_I"/>
    <property type="match status" value="1"/>
</dbReference>
<dbReference type="STRING" id="1392998.ANME2D_00907"/>
<dbReference type="InterPro" id="IPR000092">
    <property type="entry name" value="Polyprenyl_synt"/>
</dbReference>
<evidence type="ECO:0000313" key="7">
    <source>
        <dbReference type="EMBL" id="SNQ59112.1"/>
    </source>
</evidence>
<protein>
    <submittedName>
        <fullName evidence="7">Geranylgeranyl diphosphate synthase</fullName>
        <ecNumber evidence="7">2.5.1.29</ecNumber>
    </submittedName>
</protein>
<keyword evidence="4" id="KW-0479">Metal-binding</keyword>
<dbReference type="SUPFAM" id="SSF48576">
    <property type="entry name" value="Terpenoid synthases"/>
    <property type="match status" value="1"/>
</dbReference>
<gene>
    <name evidence="7" type="ORF">MNV_1070002</name>
</gene>
<dbReference type="GO" id="GO:0004311">
    <property type="term" value="F:geranylgeranyl diphosphate synthase activity"/>
    <property type="evidence" value="ECO:0007669"/>
    <property type="project" value="UniProtKB-EC"/>
</dbReference>
<evidence type="ECO:0000256" key="3">
    <source>
        <dbReference type="ARBA" id="ARBA00022679"/>
    </source>
</evidence>
<dbReference type="Pfam" id="PF00348">
    <property type="entry name" value="polyprenyl_synt"/>
    <property type="match status" value="1"/>
</dbReference>
<dbReference type="GO" id="GO:0046872">
    <property type="term" value="F:metal ion binding"/>
    <property type="evidence" value="ECO:0007669"/>
    <property type="project" value="UniProtKB-KW"/>
</dbReference>
<dbReference type="PANTHER" id="PTHR12001">
    <property type="entry name" value="GERANYLGERANYL PYROPHOSPHATE SYNTHASE"/>
    <property type="match status" value="1"/>
</dbReference>
<dbReference type="SFLD" id="SFLDG01017">
    <property type="entry name" value="Polyprenyl_Transferase_Like"/>
    <property type="match status" value="1"/>
</dbReference>
<name>A0A284VIL9_9EURY</name>
<dbReference type="AlphaFoldDB" id="A0A284VIL9"/>
<evidence type="ECO:0000256" key="1">
    <source>
        <dbReference type="ARBA" id="ARBA00001946"/>
    </source>
</evidence>
<dbReference type="Gene3D" id="1.10.600.10">
    <property type="entry name" value="Farnesyl Diphosphate Synthase"/>
    <property type="match status" value="1"/>
</dbReference>
<keyword evidence="8" id="KW-1185">Reference proteome</keyword>